<dbReference type="PRINTS" id="PR00258">
    <property type="entry name" value="SPERACTRCPTR"/>
</dbReference>
<evidence type="ECO:0000256" key="6">
    <source>
        <dbReference type="ARBA" id="ARBA00023157"/>
    </source>
</evidence>
<evidence type="ECO:0000256" key="16">
    <source>
        <dbReference type="SAM" id="SignalP"/>
    </source>
</evidence>
<evidence type="ECO:0000256" key="3">
    <source>
        <dbReference type="ARBA" id="ARBA00022737"/>
    </source>
</evidence>
<feature type="region of interest" description="Disordered" evidence="15">
    <location>
        <begin position="579"/>
        <end position="607"/>
    </location>
</feature>
<evidence type="ECO:0000256" key="1">
    <source>
        <dbReference type="ARBA" id="ARBA00022670"/>
    </source>
</evidence>
<evidence type="ECO:0000259" key="19">
    <source>
        <dbReference type="PROSITE" id="PS50948"/>
    </source>
</evidence>
<dbReference type="EMBL" id="AB030007">
    <property type="protein sequence ID" value="BAA82522.1"/>
    <property type="molecule type" value="mRNA"/>
</dbReference>
<evidence type="ECO:0000256" key="4">
    <source>
        <dbReference type="ARBA" id="ARBA00022801"/>
    </source>
</evidence>
<dbReference type="FunFam" id="3.10.250.10:FF:000007">
    <property type="entry name" value="Soluble scavenger receptor cysteine-rich domain-containing protein SSC5D"/>
    <property type="match status" value="1"/>
</dbReference>
<feature type="region of interest" description="Disordered" evidence="15">
    <location>
        <begin position="34"/>
        <end position="61"/>
    </location>
</feature>
<feature type="disulfide bond" evidence="12">
    <location>
        <begin position="455"/>
        <end position="470"/>
    </location>
</feature>
<keyword evidence="1 14" id="KW-0645">Protease</keyword>
<dbReference type="SMART" id="SM00192">
    <property type="entry name" value="LDLa"/>
    <property type="match status" value="3"/>
</dbReference>
<dbReference type="InterPro" id="IPR043504">
    <property type="entry name" value="Peptidase_S1_PA_chymotrypsin"/>
</dbReference>
<dbReference type="Pfam" id="PF00530">
    <property type="entry name" value="SRCR"/>
    <property type="match status" value="2"/>
</dbReference>
<dbReference type="InterPro" id="IPR018114">
    <property type="entry name" value="TRYPSIN_HIS"/>
</dbReference>
<dbReference type="SMART" id="SM00473">
    <property type="entry name" value="PAN_AP"/>
    <property type="match status" value="1"/>
</dbReference>
<dbReference type="MEROPS" id="S01.495"/>
<dbReference type="SUPFAM" id="SSF57424">
    <property type="entry name" value="LDL receptor-like module"/>
    <property type="match status" value="3"/>
</dbReference>
<feature type="chain" id="PRO_5004337111" description="Soluble scavenger receptor cysteine-rich domain-containing protein SSC5D" evidence="16">
    <location>
        <begin position="29"/>
        <end position="868"/>
    </location>
</feature>
<dbReference type="CDD" id="cd00190">
    <property type="entry name" value="Tryp_SPc"/>
    <property type="match status" value="1"/>
</dbReference>
<dbReference type="Gene3D" id="4.10.400.10">
    <property type="entry name" value="Low-density Lipoprotein Receptor"/>
    <property type="match status" value="3"/>
</dbReference>
<dbReference type="InterPro" id="IPR036055">
    <property type="entry name" value="LDL_receptor-like_sf"/>
</dbReference>
<evidence type="ECO:0000256" key="9">
    <source>
        <dbReference type="ARBA" id="ARBA00058074"/>
    </source>
</evidence>
<dbReference type="CDD" id="cd01099">
    <property type="entry name" value="PAN_AP_HGF"/>
    <property type="match status" value="1"/>
</dbReference>
<feature type="signal peptide" evidence="16">
    <location>
        <begin position="1"/>
        <end position="28"/>
    </location>
</feature>
<evidence type="ECO:0000256" key="13">
    <source>
        <dbReference type="PROSITE-ProRule" id="PRU00196"/>
    </source>
</evidence>
<dbReference type="Pfam" id="PF00057">
    <property type="entry name" value="Ldl_recept_a"/>
    <property type="match status" value="2"/>
</dbReference>
<feature type="disulfide bond" evidence="13">
    <location>
        <begin position="545"/>
        <end position="555"/>
    </location>
</feature>
<keyword evidence="2 16" id="KW-0732">Signal</keyword>
<dbReference type="PROSITE" id="PS50240">
    <property type="entry name" value="TRYPSIN_DOM"/>
    <property type="match status" value="1"/>
</dbReference>
<feature type="disulfide bond" evidence="12">
    <location>
        <begin position="336"/>
        <end position="351"/>
    </location>
</feature>
<dbReference type="SMART" id="SM00202">
    <property type="entry name" value="SR"/>
    <property type="match status" value="2"/>
</dbReference>
<organism evidence="20">
    <name type="scientific">Polyandrocarpa misakiensis</name>
    <name type="common">Tunicate</name>
    <dbReference type="NCBI Taxonomy" id="7723"/>
    <lineage>
        <taxon>Eukaryota</taxon>
        <taxon>Metazoa</taxon>
        <taxon>Chordata</taxon>
        <taxon>Tunicata</taxon>
        <taxon>Ascidiacea</taxon>
        <taxon>Stolidobranchia</taxon>
        <taxon>Styelidae</taxon>
        <taxon>Polyandrocarpa</taxon>
    </lineage>
</organism>
<dbReference type="PRINTS" id="PR00261">
    <property type="entry name" value="LDLRECEPTOR"/>
</dbReference>
<proteinExistence type="evidence at transcript level"/>
<feature type="domain" description="SRCR" evidence="18">
    <location>
        <begin position="475"/>
        <end position="576"/>
    </location>
</feature>
<dbReference type="PROSITE" id="PS50068">
    <property type="entry name" value="LDLRA_2"/>
    <property type="match status" value="3"/>
</dbReference>
<keyword evidence="8" id="KW-0325">Glycoprotein</keyword>
<evidence type="ECO:0000256" key="2">
    <source>
        <dbReference type="ARBA" id="ARBA00022729"/>
    </source>
</evidence>
<evidence type="ECO:0000256" key="14">
    <source>
        <dbReference type="RuleBase" id="RU363034"/>
    </source>
</evidence>
<evidence type="ECO:0000256" key="8">
    <source>
        <dbReference type="ARBA" id="ARBA00023180"/>
    </source>
</evidence>
<accession>Q9Y1V3</accession>
<feature type="compositionally biased region" description="Pro residues" evidence="15">
    <location>
        <begin position="583"/>
        <end position="593"/>
    </location>
</feature>
<feature type="disulfide bond" evidence="13">
    <location>
        <begin position="230"/>
        <end position="240"/>
    </location>
</feature>
<keyword evidence="6 13" id="KW-1015">Disulfide bond</keyword>
<dbReference type="InterPro" id="IPR023415">
    <property type="entry name" value="LDLR_class-A_CS"/>
</dbReference>
<dbReference type="CDD" id="cd00112">
    <property type="entry name" value="LDLa"/>
    <property type="match status" value="3"/>
</dbReference>
<comment type="caution">
    <text evidence="13">Lacks conserved residue(s) required for the propagation of feature annotation.</text>
</comment>
<evidence type="ECO:0000313" key="20">
    <source>
        <dbReference type="EMBL" id="BAA82522.1"/>
    </source>
</evidence>
<keyword evidence="7" id="KW-0675">Receptor</keyword>
<keyword evidence="4 14" id="KW-0378">Hydrolase</keyword>
<dbReference type="PROSITE" id="PS50948">
    <property type="entry name" value="PAN"/>
    <property type="match status" value="1"/>
</dbReference>
<name>Q9Y1V3_POLMI</name>
<dbReference type="FunFam" id="2.40.10.10:FF:000003">
    <property type="entry name" value="Transmembrane serine protease 3"/>
    <property type="match status" value="1"/>
</dbReference>
<evidence type="ECO:0000256" key="15">
    <source>
        <dbReference type="SAM" id="MobiDB-lite"/>
    </source>
</evidence>
<dbReference type="SUPFAM" id="SSF56487">
    <property type="entry name" value="SRCR-like"/>
    <property type="match status" value="2"/>
</dbReference>
<dbReference type="AlphaFoldDB" id="Q9Y1V3"/>
<dbReference type="PROSITE" id="PS01209">
    <property type="entry name" value="LDLRA_1"/>
    <property type="match status" value="2"/>
</dbReference>
<evidence type="ECO:0000256" key="10">
    <source>
        <dbReference type="ARBA" id="ARBA00064153"/>
    </source>
</evidence>
<reference evidence="20" key="1">
    <citation type="journal article" date="1999" name="Dev. Biol.">
        <title>A retinoic acid-inducible modular protease in budding ascidians.</title>
        <authorList>
            <person name="Ohashi M."/>
            <person name="Kawamura K."/>
            <person name="Fujii N."/>
            <person name="Yubisui T."/>
            <person name="Fujiwara S."/>
        </authorList>
    </citation>
    <scope>NUCLEOTIDE SEQUENCE</scope>
    <source>
        <strain evidence="20">White spot</strain>
    </source>
</reference>
<dbReference type="GO" id="GO:0004252">
    <property type="term" value="F:serine-type endopeptidase activity"/>
    <property type="evidence" value="ECO:0007669"/>
    <property type="project" value="InterPro"/>
</dbReference>
<dbReference type="Gene3D" id="3.10.250.10">
    <property type="entry name" value="SRCR-like domain"/>
    <property type="match status" value="2"/>
</dbReference>
<dbReference type="InterPro" id="IPR001254">
    <property type="entry name" value="Trypsin_dom"/>
</dbReference>
<dbReference type="InterPro" id="IPR003609">
    <property type="entry name" value="Pan_app"/>
</dbReference>
<dbReference type="InterPro" id="IPR033116">
    <property type="entry name" value="TRYPSIN_SER"/>
</dbReference>
<dbReference type="InterPro" id="IPR002172">
    <property type="entry name" value="LDrepeatLR_classA_rpt"/>
</dbReference>
<feature type="disulfide bond" evidence="12">
    <location>
        <begin position="295"/>
        <end position="310"/>
    </location>
</feature>
<sequence length="868" mass="97660">MGHLHRLLSLLLLTFIIILEMHCTLVRAGRGRPTSAYRRRPFGPPPGSRKSGRGRINFSPHTNTKQATKLYFGEGIHLPGGQSFFQNPFIHMITERDEFEWSRKYGWHSIITEDEYHEPDAPVSTIAPPIPTTTTIGVREWRGQGSFTGDIKLDCLTKNPRGPCGYGVVLMYYRELGEWGTICGDTWKIGAARVVCNYLKFRNAKALKLGPNKVSDETEEMPSYIRQIRCNGGEYALPDCTGDKLKRNYECRTDKLAAVKCTEYFGDEELPQDTCHKSEMRCKVGDRCIDPEYVCDGMSDCPWGSDETGCSEASCKKDQYWCGPKGGGCLPAEYLCDGEADCIDESDERDCEEFLDSFTKTTGYKLRTKRYQLQWEHVNAYVCAQKCKEETSFVCTSFDYHKRSQLCYLYSASVSRQLKRSKRWDHYEREGVEDCAATNRYLCNDGSCIEHDQVCDFRDDCPNGEEETECEPMKIRLRGGSGPFEGHVEVAKGRKYGLICDTRWSIREADVVCRQLGFRRGAIDALKGGAFGRIDRRYVLDNVRCNGREESLENCRHSGWNKASCSIDHEVGVICRQEATTPSPSPSATPQPTTPRRITTPTPPPMPECGRKPVIEAPLPTARIVGGSGTEPHEWPWQAGIWLPWTYWCGGSLIHPCWVLTAAHCFVREYPIRDYTIRLGDHITGVDDETEQLFKIAEIIKHDYNVTTKENDIALLRIENDARECATITPEVQTVCLPKSSSQFDAKTICEVTGWGKDSATAVRAYVPVLQEAEIPLIANKKCLRDSEYTQLGPTMFCAGYLTGGKDSCQGDSGGPLSCRDQSDDRYYVWGIVSWGNGCAKPKAPGVYAKVAVFIDWIEQMTGLDFDA</sequence>
<evidence type="ECO:0000259" key="17">
    <source>
        <dbReference type="PROSITE" id="PS50240"/>
    </source>
</evidence>
<feature type="domain" description="SRCR" evidence="18">
    <location>
        <begin position="167"/>
        <end position="262"/>
    </location>
</feature>
<evidence type="ECO:0000256" key="5">
    <source>
        <dbReference type="ARBA" id="ARBA00022825"/>
    </source>
</evidence>
<feature type="disulfide bond" evidence="12">
    <location>
        <begin position="443"/>
        <end position="461"/>
    </location>
</feature>
<gene>
    <name evidence="20" type="primary">tramp</name>
</gene>
<dbReference type="GO" id="GO:0006508">
    <property type="term" value="P:proteolysis"/>
    <property type="evidence" value="ECO:0007669"/>
    <property type="project" value="UniProtKB-KW"/>
</dbReference>
<comment type="subunit">
    <text evidence="10">Interacts with LGALS1 and laminin.</text>
</comment>
<dbReference type="Pfam" id="PF00024">
    <property type="entry name" value="PAN_1"/>
    <property type="match status" value="1"/>
</dbReference>
<comment type="function">
    <text evidence="9">Binds to extracellular matrix proteins. Binds to pathogen-associated molecular patterns (PAMPs) present on the cell walls of Gram-positive and Gram-negative bacteria and fungi, behaving as a pattern recognition receptor (PRR). Induces bacterial and fungal aggregation and subsequent inhibition of PAMP-induced cytokine release. Does not possess intrinsic bactericidal activity. May play a role in the innate defense and homeostasis of certain epithelial surfaces.</text>
</comment>
<evidence type="ECO:0000256" key="11">
    <source>
        <dbReference type="ARBA" id="ARBA00069168"/>
    </source>
</evidence>
<dbReference type="PANTHER" id="PTHR24252">
    <property type="entry name" value="ACROSIN-RELATED"/>
    <property type="match status" value="1"/>
</dbReference>
<keyword evidence="5 14" id="KW-0720">Serine protease</keyword>
<dbReference type="PROSITE" id="PS00135">
    <property type="entry name" value="TRYPSIN_SER"/>
    <property type="match status" value="1"/>
</dbReference>
<dbReference type="Gene3D" id="3.50.4.10">
    <property type="entry name" value="Hepatocyte Growth Factor"/>
    <property type="match status" value="1"/>
</dbReference>
<evidence type="ECO:0000256" key="12">
    <source>
        <dbReference type="PROSITE-ProRule" id="PRU00124"/>
    </source>
</evidence>
<feature type="domain" description="Apple" evidence="19">
    <location>
        <begin position="351"/>
        <end position="431"/>
    </location>
</feature>
<dbReference type="PROSITE" id="PS00134">
    <property type="entry name" value="TRYPSIN_HIS"/>
    <property type="match status" value="1"/>
</dbReference>
<keyword evidence="3" id="KW-0677">Repeat</keyword>
<dbReference type="GO" id="GO:0016020">
    <property type="term" value="C:membrane"/>
    <property type="evidence" value="ECO:0007669"/>
    <property type="project" value="InterPro"/>
</dbReference>
<dbReference type="InterPro" id="IPR036772">
    <property type="entry name" value="SRCR-like_dom_sf"/>
</dbReference>
<dbReference type="Pfam" id="PF00089">
    <property type="entry name" value="Trypsin"/>
    <property type="match status" value="1"/>
</dbReference>
<dbReference type="SUPFAM" id="SSF57414">
    <property type="entry name" value="Hairpin loop containing domain-like"/>
    <property type="match status" value="1"/>
</dbReference>
<evidence type="ECO:0000256" key="7">
    <source>
        <dbReference type="ARBA" id="ARBA00023170"/>
    </source>
</evidence>
<evidence type="ECO:0000259" key="18">
    <source>
        <dbReference type="PROSITE" id="PS50287"/>
    </source>
</evidence>
<protein>
    <recommendedName>
        <fullName evidence="11">Soluble scavenger receptor cysteine-rich domain-containing protein SSC5D</fullName>
    </recommendedName>
</protein>
<dbReference type="PANTHER" id="PTHR24252:SF7">
    <property type="entry name" value="HYALIN"/>
    <property type="match status" value="1"/>
</dbReference>
<feature type="domain" description="Peptidase S1" evidence="17">
    <location>
        <begin position="624"/>
        <end position="863"/>
    </location>
</feature>
<dbReference type="InterPro" id="IPR009003">
    <property type="entry name" value="Peptidase_S1_PA"/>
</dbReference>
<dbReference type="PROSITE" id="PS50287">
    <property type="entry name" value="SRCR_2"/>
    <property type="match status" value="2"/>
</dbReference>
<dbReference type="SMART" id="SM00020">
    <property type="entry name" value="Tryp_SPc"/>
    <property type="match status" value="1"/>
</dbReference>
<dbReference type="InterPro" id="IPR001190">
    <property type="entry name" value="SRCR"/>
</dbReference>
<dbReference type="SUPFAM" id="SSF50494">
    <property type="entry name" value="Trypsin-like serine proteases"/>
    <property type="match status" value="1"/>
</dbReference>
<dbReference type="Gene3D" id="2.40.10.10">
    <property type="entry name" value="Trypsin-like serine proteases"/>
    <property type="match status" value="1"/>
</dbReference>